<feature type="transmembrane region" description="Helical" evidence="1">
    <location>
        <begin position="41"/>
        <end position="58"/>
    </location>
</feature>
<feature type="transmembrane region" description="Helical" evidence="1">
    <location>
        <begin position="277"/>
        <end position="296"/>
    </location>
</feature>
<dbReference type="AlphaFoldDB" id="A0A318RFI3"/>
<accession>A0A318RFI3</accession>
<feature type="transmembrane region" description="Helical" evidence="1">
    <location>
        <begin position="190"/>
        <end position="210"/>
    </location>
</feature>
<name>A0A318RFI3_WILLI</name>
<dbReference type="InterPro" id="IPR043968">
    <property type="entry name" value="SGNH"/>
</dbReference>
<keyword evidence="1" id="KW-0472">Membrane</keyword>
<keyword evidence="5" id="KW-1185">Reference proteome</keyword>
<keyword evidence="1" id="KW-1133">Transmembrane helix</keyword>
<dbReference type="EMBL" id="QJSP01000028">
    <property type="protein sequence ID" value="PYE11881.1"/>
    <property type="molecule type" value="Genomic_DNA"/>
</dbReference>
<dbReference type="PANTHER" id="PTHR23028">
    <property type="entry name" value="ACETYLTRANSFERASE"/>
    <property type="match status" value="1"/>
</dbReference>
<gene>
    <name evidence="4" type="ORF">DFR67_1287</name>
</gene>
<feature type="transmembrane region" description="Helical" evidence="1">
    <location>
        <begin position="88"/>
        <end position="107"/>
    </location>
</feature>
<feature type="transmembrane region" description="Helical" evidence="1">
    <location>
        <begin position="230"/>
        <end position="247"/>
    </location>
</feature>
<evidence type="ECO:0000256" key="1">
    <source>
        <dbReference type="SAM" id="Phobius"/>
    </source>
</evidence>
<dbReference type="Pfam" id="PF01757">
    <property type="entry name" value="Acyl_transf_3"/>
    <property type="match status" value="1"/>
</dbReference>
<sequence>MVTDSHVARTDTYRSDLDGLRGLAITLVVVFHVWFDRVSGGVDVFLTLSGYFFVASLYKHVVAVNGPDTSWMSAINPLTRLWRLMRRLLPALLVVLAAIVALTLLVLPRARWESLSGEVIASALYYQNWHLAFASQDYAAADSANSPMQHLWSMSVQGQFFVGTLVALLLVGGLLKILGISVAALRKPAVIRGALGSVLGAAALTSFAWAVHRHGIDQPFNYYDTLARSWEPLVGGLLALWMPRLAMTQWLRSALSVAALVLIVSSGWWIAGVEEFPSTMALVPVGATLLLIWVGSARTAPAGIGRSTASTWLAHPWAVWLGSIAYALYLWHWPLLIFYLAWRYQRDVTFVEGAAIIAVSVVLAYLTTRFVEIPLRSRRSSDHRRRRFVPTYAATMTCLLLAASVTAGWVVHDWRSHGQRIMVDATALDPELYPGARAFWSDAPVLLVEPQPDPLAVKDDWPISSQQGFVSGFDDPLVRVGVYGAPGAPRTVALVGGSHSEHWLTALDEIGRERGFAVNTYLKAGCPLITTTILAPIGSAYPECNVWSREVMDRLAIDRPDAVFTTSTRPTDGDGSGDYIPNDYLEIFAEFRDRGQQVIAVRDTPWVLGPTLTPPECLAEGRSAADCGVDREHALSSLDPTSAIAGDFPNMTFLDFTDAMCDDTTCPAIVGNVLVWHDFHHLTTSFVRTLVPALDESLRDALTQWW</sequence>
<evidence type="ECO:0000313" key="5">
    <source>
        <dbReference type="Proteomes" id="UP000247591"/>
    </source>
</evidence>
<feature type="transmembrane region" description="Helical" evidence="1">
    <location>
        <begin position="254"/>
        <end position="271"/>
    </location>
</feature>
<feature type="domain" description="SGNH" evidence="3">
    <location>
        <begin position="480"/>
        <end position="695"/>
    </location>
</feature>
<dbReference type="PANTHER" id="PTHR23028:SF53">
    <property type="entry name" value="ACYL_TRANSF_3 DOMAIN-CONTAINING PROTEIN"/>
    <property type="match status" value="1"/>
</dbReference>
<dbReference type="GO" id="GO:0016020">
    <property type="term" value="C:membrane"/>
    <property type="evidence" value="ECO:0007669"/>
    <property type="project" value="TreeGrafter"/>
</dbReference>
<keyword evidence="1" id="KW-0812">Transmembrane</keyword>
<dbReference type="Pfam" id="PF19040">
    <property type="entry name" value="SGNH"/>
    <property type="match status" value="1"/>
</dbReference>
<dbReference type="InterPro" id="IPR050879">
    <property type="entry name" value="Acyltransferase_3"/>
</dbReference>
<dbReference type="GO" id="GO:0009103">
    <property type="term" value="P:lipopolysaccharide biosynthetic process"/>
    <property type="evidence" value="ECO:0007669"/>
    <property type="project" value="TreeGrafter"/>
</dbReference>
<comment type="caution">
    <text evidence="4">The sequence shown here is derived from an EMBL/GenBank/DDBJ whole genome shotgun (WGS) entry which is preliminary data.</text>
</comment>
<protein>
    <submittedName>
        <fullName evidence="4">Peptidoglycan/LPS O-acetylase OafA/YrhL</fullName>
    </submittedName>
</protein>
<feature type="domain" description="Acyltransferase 3" evidence="2">
    <location>
        <begin position="16"/>
        <end position="368"/>
    </location>
</feature>
<dbReference type="Proteomes" id="UP000247591">
    <property type="component" value="Unassembled WGS sequence"/>
</dbReference>
<organism evidence="4 5">
    <name type="scientific">Williamsia limnetica</name>
    <dbReference type="NCBI Taxonomy" id="882452"/>
    <lineage>
        <taxon>Bacteria</taxon>
        <taxon>Bacillati</taxon>
        <taxon>Actinomycetota</taxon>
        <taxon>Actinomycetes</taxon>
        <taxon>Mycobacteriales</taxon>
        <taxon>Nocardiaceae</taxon>
        <taxon>Williamsia</taxon>
    </lineage>
</organism>
<dbReference type="GO" id="GO:0016747">
    <property type="term" value="F:acyltransferase activity, transferring groups other than amino-acyl groups"/>
    <property type="evidence" value="ECO:0007669"/>
    <property type="project" value="InterPro"/>
</dbReference>
<feature type="transmembrane region" description="Helical" evidence="1">
    <location>
        <begin position="317"/>
        <end position="342"/>
    </location>
</feature>
<feature type="transmembrane region" description="Helical" evidence="1">
    <location>
        <begin position="348"/>
        <end position="368"/>
    </location>
</feature>
<feature type="transmembrane region" description="Helical" evidence="1">
    <location>
        <begin position="19"/>
        <end position="35"/>
    </location>
</feature>
<evidence type="ECO:0000259" key="3">
    <source>
        <dbReference type="Pfam" id="PF19040"/>
    </source>
</evidence>
<evidence type="ECO:0000313" key="4">
    <source>
        <dbReference type="EMBL" id="PYE11881.1"/>
    </source>
</evidence>
<reference evidence="4 5" key="1">
    <citation type="submission" date="2018-06" db="EMBL/GenBank/DDBJ databases">
        <title>Genomic Encyclopedia of Type Strains, Phase IV (KMG-IV): sequencing the most valuable type-strain genomes for metagenomic binning, comparative biology and taxonomic classification.</title>
        <authorList>
            <person name="Goeker M."/>
        </authorList>
    </citation>
    <scope>NUCLEOTIDE SEQUENCE [LARGE SCALE GENOMIC DNA]</scope>
    <source>
        <strain evidence="4 5">DSM 45521</strain>
    </source>
</reference>
<feature type="transmembrane region" description="Helical" evidence="1">
    <location>
        <begin position="160"/>
        <end position="178"/>
    </location>
</feature>
<dbReference type="InterPro" id="IPR002656">
    <property type="entry name" value="Acyl_transf_3_dom"/>
</dbReference>
<proteinExistence type="predicted"/>
<feature type="transmembrane region" description="Helical" evidence="1">
    <location>
        <begin position="389"/>
        <end position="411"/>
    </location>
</feature>
<evidence type="ECO:0000259" key="2">
    <source>
        <dbReference type="Pfam" id="PF01757"/>
    </source>
</evidence>